<organism evidence="1 2">
    <name type="scientific">Porphyromonas levii</name>
    <dbReference type="NCBI Taxonomy" id="28114"/>
    <lineage>
        <taxon>Bacteria</taxon>
        <taxon>Pseudomonadati</taxon>
        <taxon>Bacteroidota</taxon>
        <taxon>Bacteroidia</taxon>
        <taxon>Bacteroidales</taxon>
        <taxon>Porphyromonadaceae</taxon>
        <taxon>Porphyromonas</taxon>
    </lineage>
</organism>
<evidence type="ECO:0000313" key="1">
    <source>
        <dbReference type="EMBL" id="TFH95386.1"/>
    </source>
</evidence>
<reference evidence="1 2" key="1">
    <citation type="submission" date="2019-03" db="EMBL/GenBank/DDBJ databases">
        <title>Porphyromonas levii Isolated from the Uterus of Dairy Cows.</title>
        <authorList>
            <person name="Francis A.M."/>
        </authorList>
    </citation>
    <scope>NUCLEOTIDE SEQUENCE [LARGE SCALE GENOMIC DNA]</scope>
    <source>
        <strain evidence="1 2">AF5678</strain>
    </source>
</reference>
<dbReference type="STRING" id="1122973.GCA_000379925_01417"/>
<dbReference type="Proteomes" id="UP000297225">
    <property type="component" value="Unassembled WGS sequence"/>
</dbReference>
<keyword evidence="2" id="KW-1185">Reference proteome</keyword>
<dbReference type="InterPro" id="IPR010994">
    <property type="entry name" value="RuvA_2-like"/>
</dbReference>
<proteinExistence type="predicted"/>
<gene>
    <name evidence="1" type="ORF">E4P47_04585</name>
</gene>
<dbReference type="AlphaFoldDB" id="A0A4Y8WPB9"/>
<protein>
    <recommendedName>
        <fullName evidence="3">Helix-hairpin-helix domain-containing protein</fullName>
    </recommendedName>
</protein>
<evidence type="ECO:0000313" key="2">
    <source>
        <dbReference type="Proteomes" id="UP000297225"/>
    </source>
</evidence>
<dbReference type="EMBL" id="SPNC01000052">
    <property type="protein sequence ID" value="TFH95386.1"/>
    <property type="molecule type" value="Genomic_DNA"/>
</dbReference>
<dbReference type="SUPFAM" id="SSF47781">
    <property type="entry name" value="RuvA domain 2-like"/>
    <property type="match status" value="1"/>
</dbReference>
<dbReference type="OrthoDB" id="9766750at2"/>
<dbReference type="RefSeq" id="WP_134848974.1">
    <property type="nucleotide sequence ID" value="NZ_CP197400.1"/>
</dbReference>
<name>A0A4Y8WPB9_9PORP</name>
<sequence>MKRWLFLLCLILSAPMVEGQEAVELLLQELEDEAEAEWLGSFLAERLAHPLDINSASEAELLELPYFDTFFVRNLLLERSRRGGRFRSIYELKEVQGAPLQQLPLLEPFIVAGEREERPQLAQELFAGFEGQLPLRRDQYRGIGWGTRYAGSFGARHTWSVLAGKDRGEPRRVDYLSASYRYEAAHWSVIAGDYRVSAGLGIHLGQSLSYFSRAEIVGQAPMLSRRVLRQHSSFREYGFLRGVGASIDLGALNVVLFGGTEPIDARVEGSKVVTLYPGGMHRTTDEVARRHAAQRATVGAVISYRVKAMEVGGTAMVQRYLSPKFEPMQAPDRHQQMQNGSLFFQYQNRRWRIAGESLLAKREGLSSLATVSYYTDRLGRVSLMGHYSGDQSFTPYGFRQGKRGVQATWVGELARWWRGMLYLSYSDKGWGTTARAEYNYDKHVFRARLRYARERATARLTHQYQFNEQLVWRSGLNLSRTAWGAFVRGQCSFAQGLRIEGGLQYFNTNGGVIRADQPYMPWRYYVPMLRGKGLRATAQVRYKVQAAQVYLRTAHVFYSEAPHSPLPSLLELSTTIRF</sequence>
<accession>A0A4Y8WPB9</accession>
<evidence type="ECO:0008006" key="3">
    <source>
        <dbReference type="Google" id="ProtNLM"/>
    </source>
</evidence>
<comment type="caution">
    <text evidence="1">The sequence shown here is derived from an EMBL/GenBank/DDBJ whole genome shotgun (WGS) entry which is preliminary data.</text>
</comment>